<comment type="caution">
    <text evidence="10">Lacks conserved residue(s) required for the propagation of feature annotation.</text>
</comment>
<keyword evidence="1 10" id="KW-1003">Cell membrane</keyword>
<evidence type="ECO:0000313" key="11">
    <source>
        <dbReference type="EMBL" id="PWQ96083.1"/>
    </source>
</evidence>
<keyword evidence="12" id="KW-1185">Reference proteome</keyword>
<sequence>MDIILPIVLIISAYLLGSISTAVLASKLFNFPDPRSNGSNNPGTTNVLRLGGKIPAAFTLLGDVLKGLVPVIIAKSFGLSDLWIVLVAIAACAGHLFPLYYGFKGGKGVATAMGIFIGLNPIIGLAVLATWLSAAFAFNTSSIAALIAMLFAPFYFFLVTGSGALGFGLLIITALVYWKHIPNIQRILMGTENKIIQS</sequence>
<dbReference type="HAMAP" id="MF_01043">
    <property type="entry name" value="PlsY"/>
    <property type="match status" value="1"/>
</dbReference>
<keyword evidence="2 10" id="KW-0444">Lipid biosynthesis</keyword>
<evidence type="ECO:0000256" key="6">
    <source>
        <dbReference type="ARBA" id="ARBA00023098"/>
    </source>
</evidence>
<evidence type="ECO:0000256" key="1">
    <source>
        <dbReference type="ARBA" id="ARBA00022475"/>
    </source>
</evidence>
<keyword evidence="7 10" id="KW-0472">Membrane</keyword>
<keyword evidence="3 10" id="KW-0808">Transferase</keyword>
<dbReference type="GO" id="GO:0008654">
    <property type="term" value="P:phospholipid biosynthetic process"/>
    <property type="evidence" value="ECO:0007669"/>
    <property type="project" value="UniProtKB-UniRule"/>
</dbReference>
<dbReference type="SMART" id="SM01207">
    <property type="entry name" value="G3P_acyltransf"/>
    <property type="match status" value="1"/>
</dbReference>
<comment type="subunit">
    <text evidence="10">Probably interacts with PlsX.</text>
</comment>
<evidence type="ECO:0000256" key="5">
    <source>
        <dbReference type="ARBA" id="ARBA00022989"/>
    </source>
</evidence>
<gene>
    <name evidence="10 11" type="primary">plsY</name>
    <name evidence="11" type="ORF">DKW60_13605</name>
</gene>
<dbReference type="RefSeq" id="WP_109838206.1">
    <property type="nucleotide sequence ID" value="NZ_QGKM01000039.1"/>
</dbReference>
<evidence type="ECO:0000256" key="9">
    <source>
        <dbReference type="ARBA" id="ARBA00023264"/>
    </source>
</evidence>
<keyword evidence="11" id="KW-0012">Acyltransferase</keyword>
<comment type="pathway">
    <text evidence="10">Lipid metabolism; phospholipid metabolism.</text>
</comment>
<dbReference type="GO" id="GO:0043772">
    <property type="term" value="F:acyl-phosphate glycerol-3-phosphate acyltransferase activity"/>
    <property type="evidence" value="ECO:0007669"/>
    <property type="project" value="UniProtKB-UniRule"/>
</dbReference>
<evidence type="ECO:0000313" key="12">
    <source>
        <dbReference type="Proteomes" id="UP000245539"/>
    </source>
</evidence>
<dbReference type="GO" id="GO:0005886">
    <property type="term" value="C:plasma membrane"/>
    <property type="evidence" value="ECO:0007669"/>
    <property type="project" value="UniProtKB-SubCell"/>
</dbReference>
<organism evidence="11 12">
    <name type="scientific">Leucothrix pacifica</name>
    <dbReference type="NCBI Taxonomy" id="1247513"/>
    <lineage>
        <taxon>Bacteria</taxon>
        <taxon>Pseudomonadati</taxon>
        <taxon>Pseudomonadota</taxon>
        <taxon>Gammaproteobacteria</taxon>
        <taxon>Thiotrichales</taxon>
        <taxon>Thiotrichaceae</taxon>
        <taxon>Leucothrix</taxon>
    </lineage>
</organism>
<dbReference type="Pfam" id="PF02660">
    <property type="entry name" value="G3P_acyltransf"/>
    <property type="match status" value="1"/>
</dbReference>
<evidence type="ECO:0000256" key="8">
    <source>
        <dbReference type="ARBA" id="ARBA00023209"/>
    </source>
</evidence>
<evidence type="ECO:0000256" key="4">
    <source>
        <dbReference type="ARBA" id="ARBA00022692"/>
    </source>
</evidence>
<reference evidence="11 12" key="1">
    <citation type="submission" date="2018-05" db="EMBL/GenBank/DDBJ databases">
        <title>Leucothrix arctica sp. nov., isolated from Arctic seawater.</title>
        <authorList>
            <person name="Choi A."/>
            <person name="Baek K."/>
        </authorList>
    </citation>
    <scope>NUCLEOTIDE SEQUENCE [LARGE SCALE GENOMIC DNA]</scope>
    <source>
        <strain evidence="11 12">JCM 18388</strain>
    </source>
</reference>
<comment type="similarity">
    <text evidence="10">Belongs to the PlsY family.</text>
</comment>
<keyword evidence="8 10" id="KW-0594">Phospholipid biosynthesis</keyword>
<dbReference type="AlphaFoldDB" id="A0A317CFA2"/>
<comment type="caution">
    <text evidence="11">The sequence shown here is derived from an EMBL/GenBank/DDBJ whole genome shotgun (WGS) entry which is preliminary data.</text>
</comment>
<name>A0A317CFA2_9GAMM</name>
<keyword evidence="4 10" id="KW-0812">Transmembrane</keyword>
<proteinExistence type="inferred from homology"/>
<comment type="catalytic activity">
    <reaction evidence="10">
        <text>an acyl phosphate + sn-glycerol 3-phosphate = a 1-acyl-sn-glycero-3-phosphate + phosphate</text>
        <dbReference type="Rhea" id="RHEA:34075"/>
        <dbReference type="ChEBI" id="CHEBI:43474"/>
        <dbReference type="ChEBI" id="CHEBI:57597"/>
        <dbReference type="ChEBI" id="CHEBI:57970"/>
        <dbReference type="ChEBI" id="CHEBI:59918"/>
        <dbReference type="EC" id="2.3.1.275"/>
    </reaction>
</comment>
<dbReference type="EC" id="2.3.1.275" evidence="10"/>
<dbReference type="OrthoDB" id="9777124at2"/>
<evidence type="ECO:0000256" key="2">
    <source>
        <dbReference type="ARBA" id="ARBA00022516"/>
    </source>
</evidence>
<protein>
    <recommendedName>
        <fullName evidence="10">Glycerol-3-phosphate acyltransferase</fullName>
    </recommendedName>
    <alternativeName>
        <fullName evidence="10">Acyl-PO4 G3P acyltransferase</fullName>
    </alternativeName>
    <alternativeName>
        <fullName evidence="10">Acyl-phosphate--glycerol-3-phosphate acyltransferase</fullName>
    </alternativeName>
    <alternativeName>
        <fullName evidence="10">G3P acyltransferase</fullName>
        <shortName evidence="10">GPAT</shortName>
        <ecNumber evidence="10">2.3.1.275</ecNumber>
    </alternativeName>
    <alternativeName>
        <fullName evidence="10">Lysophosphatidic acid synthase</fullName>
        <shortName evidence="10">LPA synthase</shortName>
    </alternativeName>
</protein>
<keyword evidence="9 10" id="KW-1208">Phospholipid metabolism</keyword>
<comment type="subcellular location">
    <subcellularLocation>
        <location evidence="10">Cell membrane</location>
        <topology evidence="10">Multi-pass membrane protein</topology>
    </subcellularLocation>
</comment>
<dbReference type="InterPro" id="IPR003811">
    <property type="entry name" value="G3P_acylTferase_PlsY"/>
</dbReference>
<dbReference type="PANTHER" id="PTHR30309:SF0">
    <property type="entry name" value="GLYCEROL-3-PHOSPHATE ACYLTRANSFERASE-RELATED"/>
    <property type="match status" value="1"/>
</dbReference>
<comment type="function">
    <text evidence="10">Catalyzes the transfer of an acyl group from acyl-phosphate (acyl-PO(4)) to glycerol-3-phosphate (G3P) to form lysophosphatidic acid (LPA). This enzyme utilizes acyl-phosphate as fatty acyl donor, but not acyl-CoA or acyl-ACP.</text>
</comment>
<evidence type="ECO:0000256" key="7">
    <source>
        <dbReference type="ARBA" id="ARBA00023136"/>
    </source>
</evidence>
<dbReference type="PANTHER" id="PTHR30309">
    <property type="entry name" value="INNER MEMBRANE PROTEIN YGIH"/>
    <property type="match status" value="1"/>
</dbReference>
<dbReference type="UniPathway" id="UPA00085"/>
<evidence type="ECO:0000256" key="10">
    <source>
        <dbReference type="HAMAP-Rule" id="MF_01043"/>
    </source>
</evidence>
<dbReference type="Proteomes" id="UP000245539">
    <property type="component" value="Unassembled WGS sequence"/>
</dbReference>
<keyword evidence="6 10" id="KW-0443">Lipid metabolism</keyword>
<feature type="transmembrane region" description="Helical" evidence="10">
    <location>
        <begin position="82"/>
        <end position="103"/>
    </location>
</feature>
<accession>A0A317CFA2</accession>
<feature type="transmembrane region" description="Helical" evidence="10">
    <location>
        <begin position="115"/>
        <end position="138"/>
    </location>
</feature>
<dbReference type="NCBIfam" id="TIGR00023">
    <property type="entry name" value="glycerol-3-phosphate 1-O-acyltransferase PlsY"/>
    <property type="match status" value="1"/>
</dbReference>
<dbReference type="EMBL" id="QGKM01000039">
    <property type="protein sequence ID" value="PWQ96083.1"/>
    <property type="molecule type" value="Genomic_DNA"/>
</dbReference>
<keyword evidence="5 10" id="KW-1133">Transmembrane helix</keyword>
<evidence type="ECO:0000256" key="3">
    <source>
        <dbReference type="ARBA" id="ARBA00022679"/>
    </source>
</evidence>
<feature type="transmembrane region" description="Helical" evidence="10">
    <location>
        <begin position="144"/>
        <end position="177"/>
    </location>
</feature>